<evidence type="ECO:0000256" key="4">
    <source>
        <dbReference type="ARBA" id="ARBA00022989"/>
    </source>
</evidence>
<dbReference type="Proteomes" id="UP000027002">
    <property type="component" value="Chromosome 5"/>
</dbReference>
<sequence>MISLRWALAAILAVSFAVFVTFFGRLPALRRTPIGLLHRLLWIHIPSVLLAVDDRVASKRISKSFSRFGHFLAHDRHPTVVIFFLVLMAGGEYLYIPPVWHRLSLLTKSTVALAVCLPYLFLYLSCAADPGYITRENHPYHMSLYPYDHALFHPGAECTTCGFLKPPRSKHCSVCKRCVAKADHHCIFINSCVGYANQRWFIMLLASTAVLCTYGGVLGACLLSAPIREHFVDWSPWHPARHGWSMYLVIWGWGMQANIGLGATALLAGLTAPLVWGLLAYTLYLAYCGTTTNESLKWAVIRDDIGDGYVFRRSMSLARHRDLIQEPLCARWPATPAMALAATNDGNPPAASLRLAGDGDWERVWSLKHVENLYDLGLCDNLADIFIKDYAFGAAMHQENAAAAAERSTRSIHPTPFQDTSLRNLGTDAAKTEKL</sequence>
<dbReference type="PANTHER" id="PTHR22883:SF288">
    <property type="entry name" value="PALMITOYLTRANSFERASE SWF1"/>
    <property type="match status" value="1"/>
</dbReference>
<evidence type="ECO:0000313" key="13">
    <source>
        <dbReference type="EMBL" id="QUC22003.1"/>
    </source>
</evidence>
<keyword evidence="7" id="KW-0449">Lipoprotein</keyword>
<feature type="transmembrane region" description="Helical" evidence="10">
    <location>
        <begin position="6"/>
        <end position="24"/>
    </location>
</feature>
<evidence type="ECO:0000256" key="2">
    <source>
        <dbReference type="ARBA" id="ARBA00022679"/>
    </source>
</evidence>
<feature type="transmembrane region" description="Helical" evidence="10">
    <location>
        <begin position="267"/>
        <end position="287"/>
    </location>
</feature>
<evidence type="ECO:0000259" key="12">
    <source>
        <dbReference type="Pfam" id="PF01529"/>
    </source>
</evidence>
<evidence type="ECO:0000256" key="5">
    <source>
        <dbReference type="ARBA" id="ARBA00023136"/>
    </source>
</evidence>
<dbReference type="PROSITE" id="PS50216">
    <property type="entry name" value="DHHC"/>
    <property type="match status" value="1"/>
</dbReference>
<evidence type="ECO:0000256" key="6">
    <source>
        <dbReference type="ARBA" id="ARBA00023139"/>
    </source>
</evidence>
<keyword evidence="4 10" id="KW-1133">Transmembrane helix</keyword>
<keyword evidence="8 10" id="KW-0012">Acyltransferase</keyword>
<dbReference type="EMBL" id="CP072757">
    <property type="protein sequence ID" value="QUC22003.1"/>
    <property type="molecule type" value="Genomic_DNA"/>
</dbReference>
<protein>
    <recommendedName>
        <fullName evidence="10">Palmitoyltransferase</fullName>
        <ecNumber evidence="10">2.3.1.225</ecNumber>
    </recommendedName>
</protein>
<feature type="region of interest" description="Disordered" evidence="11">
    <location>
        <begin position="405"/>
        <end position="435"/>
    </location>
</feature>
<gene>
    <name evidence="13" type="ORF">UV8b_06244</name>
</gene>
<dbReference type="KEGG" id="uvi:66067021"/>
<reference evidence="13" key="1">
    <citation type="submission" date="2020-03" db="EMBL/GenBank/DDBJ databases">
        <title>A mixture of massive structural variations and highly conserved coding sequences in Ustilaginoidea virens genome.</title>
        <authorList>
            <person name="Zhang K."/>
            <person name="Zhao Z."/>
            <person name="Zhang Z."/>
            <person name="Li Y."/>
            <person name="Hsiang T."/>
            <person name="Sun W."/>
        </authorList>
    </citation>
    <scope>NUCLEOTIDE SEQUENCE</scope>
    <source>
        <strain evidence="13">UV-8b</strain>
    </source>
</reference>
<dbReference type="GO" id="GO:0019706">
    <property type="term" value="F:protein-cysteine S-palmitoyltransferase activity"/>
    <property type="evidence" value="ECO:0007669"/>
    <property type="project" value="UniProtKB-EC"/>
</dbReference>
<dbReference type="GO" id="GO:0006612">
    <property type="term" value="P:protein targeting to membrane"/>
    <property type="evidence" value="ECO:0007669"/>
    <property type="project" value="TreeGrafter"/>
</dbReference>
<comment type="catalytic activity">
    <reaction evidence="9 10">
        <text>L-cysteinyl-[protein] + hexadecanoyl-CoA = S-hexadecanoyl-L-cysteinyl-[protein] + CoA</text>
        <dbReference type="Rhea" id="RHEA:36683"/>
        <dbReference type="Rhea" id="RHEA-COMP:10131"/>
        <dbReference type="Rhea" id="RHEA-COMP:11032"/>
        <dbReference type="ChEBI" id="CHEBI:29950"/>
        <dbReference type="ChEBI" id="CHEBI:57287"/>
        <dbReference type="ChEBI" id="CHEBI:57379"/>
        <dbReference type="ChEBI" id="CHEBI:74151"/>
        <dbReference type="EC" id="2.3.1.225"/>
    </reaction>
</comment>
<proteinExistence type="inferred from homology"/>
<comment type="subcellular location">
    <subcellularLocation>
        <location evidence="1">Membrane</location>
        <topology evidence="1">Multi-pass membrane protein</topology>
    </subcellularLocation>
</comment>
<feature type="transmembrane region" description="Helical" evidence="10">
    <location>
        <begin position="77"/>
        <end position="96"/>
    </location>
</feature>
<evidence type="ECO:0000256" key="8">
    <source>
        <dbReference type="ARBA" id="ARBA00023315"/>
    </source>
</evidence>
<evidence type="ECO:0000256" key="1">
    <source>
        <dbReference type="ARBA" id="ARBA00004141"/>
    </source>
</evidence>
<dbReference type="AlphaFoldDB" id="A0A8E5HUX4"/>
<feature type="transmembrane region" description="Helical" evidence="10">
    <location>
        <begin position="200"/>
        <end position="223"/>
    </location>
</feature>
<keyword evidence="5 10" id="KW-0472">Membrane</keyword>
<dbReference type="OrthoDB" id="9909019at2759"/>
<keyword evidence="2 10" id="KW-0808">Transferase</keyword>
<evidence type="ECO:0000256" key="11">
    <source>
        <dbReference type="SAM" id="MobiDB-lite"/>
    </source>
</evidence>
<feature type="domain" description="Palmitoyltransferase DHHC" evidence="12">
    <location>
        <begin position="157"/>
        <end position="298"/>
    </location>
</feature>
<keyword evidence="14" id="KW-1185">Reference proteome</keyword>
<evidence type="ECO:0000256" key="3">
    <source>
        <dbReference type="ARBA" id="ARBA00022692"/>
    </source>
</evidence>
<evidence type="ECO:0000256" key="10">
    <source>
        <dbReference type="RuleBase" id="RU079119"/>
    </source>
</evidence>
<keyword evidence="6" id="KW-0564">Palmitate</keyword>
<accession>A0A8E5HUX4</accession>
<evidence type="ECO:0000256" key="9">
    <source>
        <dbReference type="ARBA" id="ARBA00048048"/>
    </source>
</evidence>
<feature type="transmembrane region" description="Helical" evidence="10">
    <location>
        <begin position="103"/>
        <end position="124"/>
    </location>
</feature>
<organism evidence="13 14">
    <name type="scientific">Ustilaginoidea virens</name>
    <name type="common">Rice false smut fungus</name>
    <name type="synonym">Villosiclava virens</name>
    <dbReference type="NCBI Taxonomy" id="1159556"/>
    <lineage>
        <taxon>Eukaryota</taxon>
        <taxon>Fungi</taxon>
        <taxon>Dikarya</taxon>
        <taxon>Ascomycota</taxon>
        <taxon>Pezizomycotina</taxon>
        <taxon>Sordariomycetes</taxon>
        <taxon>Hypocreomycetidae</taxon>
        <taxon>Hypocreales</taxon>
        <taxon>Clavicipitaceae</taxon>
        <taxon>Ustilaginoidea</taxon>
    </lineage>
</organism>
<dbReference type="InterPro" id="IPR001594">
    <property type="entry name" value="Palmitoyltrfase_DHHC"/>
</dbReference>
<comment type="similarity">
    <text evidence="10">Belongs to the DHHC palmitoyltransferase family.</text>
</comment>
<dbReference type="GO" id="GO:0005794">
    <property type="term" value="C:Golgi apparatus"/>
    <property type="evidence" value="ECO:0007669"/>
    <property type="project" value="TreeGrafter"/>
</dbReference>
<feature type="transmembrane region" description="Helical" evidence="10">
    <location>
        <begin position="244"/>
        <end position="261"/>
    </location>
</feature>
<keyword evidence="3 10" id="KW-0812">Transmembrane</keyword>
<dbReference type="GO" id="GO:0005783">
    <property type="term" value="C:endoplasmic reticulum"/>
    <property type="evidence" value="ECO:0007669"/>
    <property type="project" value="TreeGrafter"/>
</dbReference>
<dbReference type="Pfam" id="PF01529">
    <property type="entry name" value="DHHC"/>
    <property type="match status" value="1"/>
</dbReference>
<evidence type="ECO:0000256" key="7">
    <source>
        <dbReference type="ARBA" id="ARBA00023288"/>
    </source>
</evidence>
<comment type="domain">
    <text evidence="10">The DHHC domain is required for palmitoyltransferase activity.</text>
</comment>
<dbReference type="PANTHER" id="PTHR22883">
    <property type="entry name" value="ZINC FINGER DHHC DOMAIN CONTAINING PROTEIN"/>
    <property type="match status" value="1"/>
</dbReference>
<dbReference type="EC" id="2.3.1.225" evidence="10"/>
<dbReference type="RefSeq" id="XP_042999676.1">
    <property type="nucleotide sequence ID" value="XM_043143741.1"/>
</dbReference>
<dbReference type="GeneID" id="66067021"/>
<evidence type="ECO:0000313" key="14">
    <source>
        <dbReference type="Proteomes" id="UP000027002"/>
    </source>
</evidence>
<name>A0A8E5HUX4_USTVR</name>
<dbReference type="InterPro" id="IPR039859">
    <property type="entry name" value="PFA4/ZDH16/20/ERF2-like"/>
</dbReference>
<dbReference type="GO" id="GO:0016020">
    <property type="term" value="C:membrane"/>
    <property type="evidence" value="ECO:0007669"/>
    <property type="project" value="UniProtKB-SubCell"/>
</dbReference>